<dbReference type="Pfam" id="PF22352">
    <property type="entry name" value="K319L-like_PKD"/>
    <property type="match status" value="3"/>
</dbReference>
<dbReference type="Gene3D" id="2.60.40.10">
    <property type="entry name" value="Immunoglobulins"/>
    <property type="match status" value="4"/>
</dbReference>
<feature type="domain" description="PKD/Chitinase" evidence="2">
    <location>
        <begin position="234"/>
        <end position="325"/>
    </location>
</feature>
<dbReference type="CDD" id="cd00146">
    <property type="entry name" value="PKD"/>
    <property type="match status" value="1"/>
</dbReference>
<dbReference type="InterPro" id="IPR029865">
    <property type="entry name" value="KIAA0319-like"/>
</dbReference>
<evidence type="ECO:0000313" key="3">
    <source>
        <dbReference type="Proteomes" id="UP000695022"/>
    </source>
</evidence>
<dbReference type="InterPro" id="IPR022409">
    <property type="entry name" value="PKD/Chitinase_dom"/>
</dbReference>
<keyword evidence="3" id="KW-1185">Reference proteome</keyword>
<feature type="transmembrane region" description="Helical" evidence="1">
    <location>
        <begin position="485"/>
        <end position="510"/>
    </location>
</feature>
<dbReference type="SUPFAM" id="SSF49299">
    <property type="entry name" value="PKD domain"/>
    <property type="match status" value="3"/>
</dbReference>
<feature type="domain" description="PKD/Chitinase" evidence="2">
    <location>
        <begin position="143"/>
        <end position="228"/>
    </location>
</feature>
<feature type="domain" description="PKD/Chitinase" evidence="2">
    <location>
        <begin position="49"/>
        <end position="137"/>
    </location>
</feature>
<gene>
    <name evidence="4" type="primary">LOC106811786</name>
</gene>
<sequence length="590" mass="65293">MKDDQATLHLKSLAPGFYQFKLTVTDSDDATNSTIANVTVIKETDYPPTANAGPDKIVKLPSGEITLWGNASTDDHGIASYEWSKTSTTGAVDMQGSHKAFLHLTNLELGDYTFRLKVTDTLGQSSEADVHVFVQPEAQGGPRADAGVDKEISAPNDTVMLDGSNSEGVTTYEWTQLKGPAGAVIVSPAEAQTKVTKLAIAEYEFQLTVKDSQEKSDSASVHVKVKQVENRPPTADAGRPQAMRLPDNLLLLNGSKSSDDLGIISYEWTKQDTSPAAGEFLGRTQLEKIAMVTGFVPGHYVFQLKVTDGQGASATAVTTVEVHPSSHQVELVQMEIDADPMTYTVAQKNELISQLQLLLRTQQDDVIVNIDGLERQQNSGRMIVLFYVTRPVAAAVADGKNKHQPEREMLPGPEVAAQLLKRLKADASVLGTPVYSVDTLVCQNNCSHHGHCEQVTKLCKCDPFWLQNFFKAYLFNEESNCDWSILYFIIVVFILIVTSSCVVWACIWCVRRLRGKKYTKKQHHKYKLLSDEEFSAPDMRKVPKTKLVPRKQQPALFTDSDSDEETLYENAKNGIRIHNVNGFSRRQKKI</sequence>
<dbReference type="PANTHER" id="PTHR46182">
    <property type="entry name" value="FI19480P1"/>
    <property type="match status" value="1"/>
</dbReference>
<organism evidence="3 4">
    <name type="scientific">Priapulus caudatus</name>
    <name type="common">Priapulid worm</name>
    <dbReference type="NCBI Taxonomy" id="37621"/>
    <lineage>
        <taxon>Eukaryota</taxon>
        <taxon>Metazoa</taxon>
        <taxon>Ecdysozoa</taxon>
        <taxon>Scalidophora</taxon>
        <taxon>Priapulida</taxon>
        <taxon>Priapulimorpha</taxon>
        <taxon>Priapulimorphida</taxon>
        <taxon>Priapulidae</taxon>
        <taxon>Priapulus</taxon>
    </lineage>
</organism>
<keyword evidence="1" id="KW-0812">Transmembrane</keyword>
<dbReference type="SMART" id="SM00089">
    <property type="entry name" value="PKD"/>
    <property type="match status" value="3"/>
</dbReference>
<keyword evidence="1" id="KW-0472">Membrane</keyword>
<proteinExistence type="predicted"/>
<name>A0ABM1EFM0_PRICU</name>
<protein>
    <submittedName>
        <fullName evidence="4">Dyslexia-associated protein KIAA0319-like protein</fullName>
    </submittedName>
</protein>
<dbReference type="Proteomes" id="UP000695022">
    <property type="component" value="Unplaced"/>
</dbReference>
<reference evidence="4" key="1">
    <citation type="submission" date="2025-08" db="UniProtKB">
        <authorList>
            <consortium name="RefSeq"/>
        </authorList>
    </citation>
    <scope>IDENTIFICATION</scope>
</reference>
<keyword evidence="1" id="KW-1133">Transmembrane helix</keyword>
<dbReference type="PANTHER" id="PTHR46182:SF2">
    <property type="entry name" value="FI19480P1"/>
    <property type="match status" value="1"/>
</dbReference>
<dbReference type="InterPro" id="IPR013783">
    <property type="entry name" value="Ig-like_fold"/>
</dbReference>
<dbReference type="InterPro" id="IPR035986">
    <property type="entry name" value="PKD_dom_sf"/>
</dbReference>
<dbReference type="GeneID" id="106811786"/>
<evidence type="ECO:0000313" key="4">
    <source>
        <dbReference type="RefSeq" id="XP_014670991.1"/>
    </source>
</evidence>
<accession>A0ABM1EFM0</accession>
<evidence type="ECO:0000256" key="1">
    <source>
        <dbReference type="SAM" id="Phobius"/>
    </source>
</evidence>
<dbReference type="RefSeq" id="XP_014670991.1">
    <property type="nucleotide sequence ID" value="XM_014815505.1"/>
</dbReference>
<evidence type="ECO:0000259" key="2">
    <source>
        <dbReference type="SMART" id="SM00089"/>
    </source>
</evidence>